<dbReference type="PROSITE" id="PS00092">
    <property type="entry name" value="N6_MTASE"/>
    <property type="match status" value="1"/>
</dbReference>
<dbReference type="CDD" id="cd02440">
    <property type="entry name" value="AdoMet_MTases"/>
    <property type="match status" value="1"/>
</dbReference>
<dbReference type="PANTHER" id="PTHR14911:SF13">
    <property type="entry name" value="TRNA (GUANINE(6)-N2)-METHYLTRANSFERASE THUMP3"/>
    <property type="match status" value="1"/>
</dbReference>
<dbReference type="Pfam" id="PF01170">
    <property type="entry name" value="UPF0020"/>
    <property type="match status" value="1"/>
</dbReference>
<evidence type="ECO:0000259" key="1">
    <source>
        <dbReference type="Pfam" id="PF01170"/>
    </source>
</evidence>
<evidence type="ECO:0000313" key="2">
    <source>
        <dbReference type="EMBL" id="GLK14321.1"/>
    </source>
</evidence>
<dbReference type="InterPro" id="IPR000241">
    <property type="entry name" value="RlmKL-like_Mtase"/>
</dbReference>
<dbReference type="InterPro" id="IPR002052">
    <property type="entry name" value="DNA_methylase_N6_adenine_CS"/>
</dbReference>
<dbReference type="SUPFAM" id="SSF53335">
    <property type="entry name" value="S-adenosyl-L-methionine-dependent methyltransferases"/>
    <property type="match status" value="1"/>
</dbReference>
<reference evidence="2" key="2">
    <citation type="submission" date="2023-01" db="EMBL/GenBank/DDBJ databases">
        <authorList>
            <person name="Sun Q."/>
            <person name="Evtushenko L."/>
        </authorList>
    </citation>
    <scope>NUCLEOTIDE SEQUENCE</scope>
    <source>
        <strain evidence="2">VKM Ac-2007</strain>
    </source>
</reference>
<accession>A0A9W6MHK0</accession>
<proteinExistence type="predicted"/>
<dbReference type="AlphaFoldDB" id="A0A9W6MHK0"/>
<dbReference type="PANTHER" id="PTHR14911">
    <property type="entry name" value="THUMP DOMAIN-CONTAINING"/>
    <property type="match status" value="1"/>
</dbReference>
<reference evidence="2" key="1">
    <citation type="journal article" date="2014" name="Int. J. Syst. Evol. Microbiol.">
        <title>Complete genome sequence of Corynebacterium casei LMG S-19264T (=DSM 44701T), isolated from a smear-ripened cheese.</title>
        <authorList>
            <consortium name="US DOE Joint Genome Institute (JGI-PGF)"/>
            <person name="Walter F."/>
            <person name="Albersmeier A."/>
            <person name="Kalinowski J."/>
            <person name="Ruckert C."/>
        </authorList>
    </citation>
    <scope>NUCLEOTIDE SEQUENCE</scope>
    <source>
        <strain evidence="2">VKM Ac-2007</strain>
    </source>
</reference>
<keyword evidence="3" id="KW-1185">Reference proteome</keyword>
<comment type="caution">
    <text evidence="2">The sequence shown here is derived from an EMBL/GenBank/DDBJ whole genome shotgun (WGS) entry which is preliminary data.</text>
</comment>
<dbReference type="GO" id="GO:0003676">
    <property type="term" value="F:nucleic acid binding"/>
    <property type="evidence" value="ECO:0007669"/>
    <property type="project" value="InterPro"/>
</dbReference>
<feature type="domain" description="Ribosomal RNA large subunit methyltransferase K/L-like methyltransferase" evidence="1">
    <location>
        <begin position="161"/>
        <end position="324"/>
    </location>
</feature>
<dbReference type="InterPro" id="IPR029063">
    <property type="entry name" value="SAM-dependent_MTases_sf"/>
</dbReference>
<sequence length="356" mass="38267">MAAEILQLGLGTIDHLGHREVHFRTSRPEPRAVRPRTADDVLLLAARLPDIGPARAGIDTLAELVAAADVDALVRRRERYGGSGELTGVEVSASFLGRRNFNRYDAEDVVGRALARRLGTGYHSRRGGVAPPPTHSAWRLTLDGTWATLMLRVSDRPLHRRAYKVHTIPGTLHPPLAAAMARMADIRAGHRVLDPCCGAGTLLIEAGRLQPDARLQGFDMDPDALRAARANAAGCRAITVRPADAGDLPLTDGGIDRVICNPPWGAQVNAHGLLGRTPSLWWAELRRVLAPDGAAVVLIPDAGDLATAVRQRLTPVHLQQVRLSGATSYIVRLEARQDVRPRRPGAGRDGGGSRLA</sequence>
<dbReference type="Gene3D" id="3.40.50.150">
    <property type="entry name" value="Vaccinia Virus protein VP39"/>
    <property type="match status" value="1"/>
</dbReference>
<dbReference type="GO" id="GO:0016423">
    <property type="term" value="F:tRNA (guanine) methyltransferase activity"/>
    <property type="evidence" value="ECO:0007669"/>
    <property type="project" value="TreeGrafter"/>
</dbReference>
<name>A0A9W6MHK0_9ACTN</name>
<dbReference type="Proteomes" id="UP001143474">
    <property type="component" value="Unassembled WGS sequence"/>
</dbReference>
<evidence type="ECO:0000313" key="3">
    <source>
        <dbReference type="Proteomes" id="UP001143474"/>
    </source>
</evidence>
<dbReference type="EMBL" id="BSEV01000031">
    <property type="protein sequence ID" value="GLK14321.1"/>
    <property type="molecule type" value="Genomic_DNA"/>
</dbReference>
<dbReference type="PRINTS" id="PR00507">
    <property type="entry name" value="N12N6MTFRASE"/>
</dbReference>
<dbReference type="GO" id="GO:0030488">
    <property type="term" value="P:tRNA methylation"/>
    <property type="evidence" value="ECO:0007669"/>
    <property type="project" value="TreeGrafter"/>
</dbReference>
<organism evidence="2 3">
    <name type="scientific">Streptosporangium carneum</name>
    <dbReference type="NCBI Taxonomy" id="47481"/>
    <lineage>
        <taxon>Bacteria</taxon>
        <taxon>Bacillati</taxon>
        <taxon>Actinomycetota</taxon>
        <taxon>Actinomycetes</taxon>
        <taxon>Streptosporangiales</taxon>
        <taxon>Streptosporangiaceae</taxon>
        <taxon>Streptosporangium</taxon>
    </lineage>
</organism>
<gene>
    <name evidence="2" type="ORF">GCM10017600_77330</name>
</gene>
<protein>
    <recommendedName>
        <fullName evidence="1">Ribosomal RNA large subunit methyltransferase K/L-like methyltransferase domain-containing protein</fullName>
    </recommendedName>
</protein>